<evidence type="ECO:0000313" key="4">
    <source>
        <dbReference type="Proteomes" id="UP000629365"/>
    </source>
</evidence>
<keyword evidence="1" id="KW-0812">Transmembrane</keyword>
<reference evidence="4" key="1">
    <citation type="journal article" date="2019" name="Int. J. Syst. Evol. Microbiol.">
        <title>The Global Catalogue of Microorganisms (GCM) 10K type strain sequencing project: providing services to taxonomists for standard genome sequencing and annotation.</title>
        <authorList>
            <consortium name="The Broad Institute Genomics Platform"/>
            <consortium name="The Broad Institute Genome Sequencing Center for Infectious Disease"/>
            <person name="Wu L."/>
            <person name="Ma J."/>
        </authorList>
    </citation>
    <scope>NUCLEOTIDE SEQUENCE [LARGE SCALE GENOMIC DNA]</scope>
    <source>
        <strain evidence="4">CCM 7640</strain>
    </source>
</reference>
<keyword evidence="1" id="KW-1133">Transmembrane helix</keyword>
<sequence>MTAASKSPGPDPLKLRSLAPEYDEDQHGVYVSALVHAITEQPDVRNIALTGPYGTGKSSILERLAELDPFEDRVLQLSLSTVGHEVDPAENESKSNPAARTKTNAIQKEIVKQILYRDAPNRTRGSRFRRISRFAWGRESIIAVGGGAALGIALYVLQLLQPQVTSLGQAPLEIAPVAAYGMILLVLCGLVYLVRWATHNRVFLERFSAGPATVSLSATSSSFFDQYMDEIVYYFEQSGRDIVVFEDIDRFQDIHIFETLRALNSLLNGSEQVQRRRLAKRPGRWKQPRPEVKFIYALRDSVFEKLGNEIIGEDAADDEVKRANRTKFFDLVIPVVPFITHRNARDLMARALDGAGVSAALVNLAAQHVADMRLIKSMRNEFDVYASRLLHTPNRMPGLDADRLFAIILYKSVHMGDFEAIRFGNSELDNLHKIWRNVVDASISSAGDRLRNTNANIERAGILDARAKKLGDRLEAVARSLADPRFADQWTIQIGPTTHDAATIRSPLFWSELTAAEHTVNIGTQRNGTVPMQFVRLEGLMGLTLDTTAWANVDHAAEQIRKNHALDDIAFLRHHSWQEVYRRTDFTHAYGEGQESFAEATARLLKSKLARELVSGGYLNDYFALYISSYYGDHLRHDAQNFIVHALDRGQADVHYSLNGADVESIITDKGTDIFRDRAAYNIGVLDHLLEAREVEAKMMIAEIATWAPEDREFSDQYIQSGSAQVKFTQLLAPMLADVLRYLVEDAPASLDERPMLVDAALSELSEDVDYVTTADVLAYVRDHYSNFPSLITEPKNGNELGARSVDAMARLGVRIPRVKGLSAAAIKRVIHHGTYDLTAENLQDLTSQPSLALDTIRAKSPQVHSTTLARLTDYLAVLESEHEAVSVDTSNEFSAVLTEVDRAADEDEGVVGAIVQRAAADCHIVNLDEVPQSAWPALAAQKRMTLSASNLLAYLDVFCEIDDEIAALLIADMAISAPEQIEPAERIRIAIEIISARDTISSPQDRVAIARSLELTTPLPCSVLSPESGPLVGVLIDAQLLADSEETFESPLVADWPTWEFACTRSKQISEFIVPSVLPAGYLRSFFSSDLISQALKETVLADIADYAADGGAPDIRAAATYAISSQAGLEPEQIEFLRAGGASARSIINLLAATTLVPISDLRAILREMPYPYDVIADRGTVRPLVPDDAQHITVLNRLKVARIVSAHKADKNQRRVFLRRR</sequence>
<keyword evidence="4" id="KW-1185">Reference proteome</keyword>
<dbReference type="Pfam" id="PF20693">
    <property type="entry name" value="YobI-ATPase"/>
    <property type="match status" value="1"/>
</dbReference>
<dbReference type="InterPro" id="IPR027417">
    <property type="entry name" value="P-loop_NTPase"/>
</dbReference>
<comment type="caution">
    <text evidence="3">The sequence shown here is derived from an EMBL/GenBank/DDBJ whole genome shotgun (WGS) entry which is preliminary data.</text>
</comment>
<keyword evidence="1" id="KW-0472">Membrane</keyword>
<evidence type="ECO:0000313" key="3">
    <source>
        <dbReference type="EMBL" id="GGD88130.1"/>
    </source>
</evidence>
<feature type="domain" description="YobI-like P-loop NTPase" evidence="2">
    <location>
        <begin position="30"/>
        <end position="428"/>
    </location>
</feature>
<feature type="transmembrane region" description="Helical" evidence="1">
    <location>
        <begin position="177"/>
        <end position="197"/>
    </location>
</feature>
<organism evidence="3 4">
    <name type="scientific">Microbacterium murale</name>
    <dbReference type="NCBI Taxonomy" id="1081040"/>
    <lineage>
        <taxon>Bacteria</taxon>
        <taxon>Bacillati</taxon>
        <taxon>Actinomycetota</taxon>
        <taxon>Actinomycetes</taxon>
        <taxon>Micrococcales</taxon>
        <taxon>Microbacteriaceae</taxon>
        <taxon>Microbacterium</taxon>
    </lineage>
</organism>
<proteinExistence type="predicted"/>
<dbReference type="Proteomes" id="UP000629365">
    <property type="component" value="Unassembled WGS sequence"/>
</dbReference>
<protein>
    <submittedName>
        <fullName evidence="3">Membrane protein YobI</fullName>
    </submittedName>
</protein>
<accession>A0ABQ1S1Q8</accession>
<evidence type="ECO:0000259" key="2">
    <source>
        <dbReference type="Pfam" id="PF20693"/>
    </source>
</evidence>
<feature type="transmembrane region" description="Helical" evidence="1">
    <location>
        <begin position="136"/>
        <end position="157"/>
    </location>
</feature>
<name>A0ABQ1S1Q8_9MICO</name>
<dbReference type="SUPFAM" id="SSF52540">
    <property type="entry name" value="P-loop containing nucleoside triphosphate hydrolases"/>
    <property type="match status" value="1"/>
</dbReference>
<evidence type="ECO:0000256" key="1">
    <source>
        <dbReference type="SAM" id="Phobius"/>
    </source>
</evidence>
<dbReference type="EMBL" id="BMCM01000006">
    <property type="protein sequence ID" value="GGD88130.1"/>
    <property type="molecule type" value="Genomic_DNA"/>
</dbReference>
<dbReference type="RefSeq" id="WP_188437862.1">
    <property type="nucleotide sequence ID" value="NZ_BMCM01000006.1"/>
</dbReference>
<dbReference type="InterPro" id="IPR048428">
    <property type="entry name" value="YobI-NTPase"/>
</dbReference>
<gene>
    <name evidence="3" type="primary">yobI</name>
    <name evidence="3" type="ORF">GCM10007269_33620</name>
</gene>